<accession>L0DWY2</accession>
<dbReference type="Pfam" id="PF03544">
    <property type="entry name" value="TonB_C"/>
    <property type="match status" value="1"/>
</dbReference>
<dbReference type="Gene3D" id="3.30.1150.10">
    <property type="match status" value="1"/>
</dbReference>
<gene>
    <name evidence="12" type="ordered locus">TVNIR_2471</name>
</gene>
<feature type="domain" description="TonB C-terminal" evidence="11">
    <location>
        <begin position="13"/>
        <end position="103"/>
    </location>
</feature>
<dbReference type="SUPFAM" id="SSF74653">
    <property type="entry name" value="TolA/TonB C-terminal domain"/>
    <property type="match status" value="1"/>
</dbReference>
<keyword evidence="7" id="KW-0653">Protein transport</keyword>
<evidence type="ECO:0000256" key="5">
    <source>
        <dbReference type="ARBA" id="ARBA00022519"/>
    </source>
</evidence>
<keyword evidence="6" id="KW-0812">Transmembrane</keyword>
<name>L0DWY2_THIND</name>
<evidence type="ECO:0000256" key="4">
    <source>
        <dbReference type="ARBA" id="ARBA00022475"/>
    </source>
</evidence>
<dbReference type="PATRIC" id="fig|1255043.3.peg.2494"/>
<keyword evidence="3" id="KW-0813">Transport</keyword>
<dbReference type="InterPro" id="IPR006260">
    <property type="entry name" value="TonB/TolA_C"/>
</dbReference>
<keyword evidence="9" id="KW-0472">Membrane</keyword>
<evidence type="ECO:0000256" key="3">
    <source>
        <dbReference type="ARBA" id="ARBA00022448"/>
    </source>
</evidence>
<dbReference type="PANTHER" id="PTHR33446:SF2">
    <property type="entry name" value="PROTEIN TONB"/>
    <property type="match status" value="1"/>
</dbReference>
<keyword evidence="8" id="KW-1133">Transmembrane helix</keyword>
<dbReference type="GO" id="GO:0015031">
    <property type="term" value="P:protein transport"/>
    <property type="evidence" value="ECO:0007669"/>
    <property type="project" value="UniProtKB-KW"/>
</dbReference>
<dbReference type="STRING" id="1255043.TVNIR_2471"/>
<evidence type="ECO:0000313" key="12">
    <source>
        <dbReference type="EMBL" id="AGA34114.1"/>
    </source>
</evidence>
<dbReference type="EMBL" id="CP003989">
    <property type="protein sequence ID" value="AGA34114.1"/>
    <property type="molecule type" value="Genomic_DNA"/>
</dbReference>
<dbReference type="PANTHER" id="PTHR33446">
    <property type="entry name" value="PROTEIN TONB-RELATED"/>
    <property type="match status" value="1"/>
</dbReference>
<evidence type="ECO:0000313" key="13">
    <source>
        <dbReference type="Proteomes" id="UP000010809"/>
    </source>
</evidence>
<dbReference type="Proteomes" id="UP000010809">
    <property type="component" value="Chromosome"/>
</dbReference>
<evidence type="ECO:0000256" key="9">
    <source>
        <dbReference type="ARBA" id="ARBA00023136"/>
    </source>
</evidence>
<evidence type="ECO:0000256" key="7">
    <source>
        <dbReference type="ARBA" id="ARBA00022927"/>
    </source>
</evidence>
<dbReference type="GO" id="GO:0031992">
    <property type="term" value="F:energy transducer activity"/>
    <property type="evidence" value="ECO:0007669"/>
    <property type="project" value="TreeGrafter"/>
</dbReference>
<dbReference type="KEGG" id="tni:TVNIR_2471"/>
<comment type="similarity">
    <text evidence="2">Belongs to the TonB family.</text>
</comment>
<organism evidence="12 13">
    <name type="scientific">Thioalkalivibrio nitratireducens (strain DSM 14787 / UNIQEM 213 / ALEN2)</name>
    <dbReference type="NCBI Taxonomy" id="1255043"/>
    <lineage>
        <taxon>Bacteria</taxon>
        <taxon>Pseudomonadati</taxon>
        <taxon>Pseudomonadota</taxon>
        <taxon>Gammaproteobacteria</taxon>
        <taxon>Chromatiales</taxon>
        <taxon>Ectothiorhodospiraceae</taxon>
        <taxon>Thioalkalivibrio</taxon>
    </lineage>
</organism>
<protein>
    <submittedName>
        <fullName evidence="12">Ferric siderophore transport system, periplasmic binding protein TonB</fullName>
    </submittedName>
</protein>
<dbReference type="HOGENOM" id="CLU_076057_6_0_6"/>
<keyword evidence="5" id="KW-0997">Cell inner membrane</keyword>
<sequence>MERLGEADEPFEEPGFGAAYLNNPPPEYPRLSQRRREEGTVLLWVAVGADGRPVSWRVEKSSGHERLDNAALAAVEGWRFEPARRGTRPVAGSVIVPMEFRLR</sequence>
<evidence type="ECO:0000256" key="2">
    <source>
        <dbReference type="ARBA" id="ARBA00006555"/>
    </source>
</evidence>
<evidence type="ECO:0000256" key="10">
    <source>
        <dbReference type="SAM" id="MobiDB-lite"/>
    </source>
</evidence>
<dbReference type="InterPro" id="IPR037682">
    <property type="entry name" value="TonB_C"/>
</dbReference>
<evidence type="ECO:0000256" key="1">
    <source>
        <dbReference type="ARBA" id="ARBA00004383"/>
    </source>
</evidence>
<dbReference type="NCBIfam" id="TIGR01352">
    <property type="entry name" value="tonB_Cterm"/>
    <property type="match status" value="1"/>
</dbReference>
<dbReference type="GO" id="GO:0055085">
    <property type="term" value="P:transmembrane transport"/>
    <property type="evidence" value="ECO:0007669"/>
    <property type="project" value="InterPro"/>
</dbReference>
<evidence type="ECO:0000256" key="6">
    <source>
        <dbReference type="ARBA" id="ARBA00022692"/>
    </source>
</evidence>
<dbReference type="PROSITE" id="PS52015">
    <property type="entry name" value="TONB_CTD"/>
    <property type="match status" value="1"/>
</dbReference>
<dbReference type="InterPro" id="IPR051045">
    <property type="entry name" value="TonB-dependent_transducer"/>
</dbReference>
<evidence type="ECO:0000259" key="11">
    <source>
        <dbReference type="PROSITE" id="PS52015"/>
    </source>
</evidence>
<keyword evidence="4" id="KW-1003">Cell membrane</keyword>
<feature type="region of interest" description="Disordered" evidence="10">
    <location>
        <begin position="1"/>
        <end position="31"/>
    </location>
</feature>
<keyword evidence="13" id="KW-1185">Reference proteome</keyword>
<dbReference type="eggNOG" id="COG0810">
    <property type="taxonomic scope" value="Bacteria"/>
</dbReference>
<comment type="subcellular location">
    <subcellularLocation>
        <location evidence="1">Cell inner membrane</location>
        <topology evidence="1">Single-pass membrane protein</topology>
        <orientation evidence="1">Periplasmic side</orientation>
    </subcellularLocation>
</comment>
<dbReference type="AlphaFoldDB" id="L0DWY2"/>
<dbReference type="GO" id="GO:0098797">
    <property type="term" value="C:plasma membrane protein complex"/>
    <property type="evidence" value="ECO:0007669"/>
    <property type="project" value="TreeGrafter"/>
</dbReference>
<reference evidence="12" key="1">
    <citation type="submission" date="2015-12" db="EMBL/GenBank/DDBJ databases">
        <authorList>
            <person name="Tikhonova T.V."/>
            <person name="Pavlov A.R."/>
            <person name="Beletsky A.V."/>
            <person name="Mardanov A.V."/>
            <person name="Sorokin D.Y."/>
            <person name="Ravin N.V."/>
            <person name="Popov V.O."/>
        </authorList>
    </citation>
    <scope>NUCLEOTIDE SEQUENCE</scope>
    <source>
        <strain evidence="12">DSM 14787</strain>
    </source>
</reference>
<evidence type="ECO:0000256" key="8">
    <source>
        <dbReference type="ARBA" id="ARBA00022989"/>
    </source>
</evidence>
<proteinExistence type="inferred from homology"/>